<dbReference type="GO" id="GO:0006629">
    <property type="term" value="P:lipid metabolic process"/>
    <property type="evidence" value="ECO:0007669"/>
    <property type="project" value="InterPro"/>
</dbReference>
<dbReference type="PROSITE" id="PS51704">
    <property type="entry name" value="GP_PDE"/>
    <property type="match status" value="1"/>
</dbReference>
<dbReference type="STRING" id="168276.SAMN05444580_106273"/>
<proteinExistence type="predicted"/>
<accession>A0A1G6XMK9</accession>
<dbReference type="AlphaFoldDB" id="A0A1G6XMK9"/>
<organism evidence="3 4">
    <name type="scientific">Rhodococcus tukisamuensis</name>
    <dbReference type="NCBI Taxonomy" id="168276"/>
    <lineage>
        <taxon>Bacteria</taxon>
        <taxon>Bacillati</taxon>
        <taxon>Actinomycetota</taxon>
        <taxon>Actinomycetes</taxon>
        <taxon>Mycobacteriales</taxon>
        <taxon>Nocardiaceae</taxon>
        <taxon>Rhodococcus</taxon>
    </lineage>
</organism>
<evidence type="ECO:0000313" key="4">
    <source>
        <dbReference type="Proteomes" id="UP000199417"/>
    </source>
</evidence>
<dbReference type="InterPro" id="IPR017946">
    <property type="entry name" value="PLC-like_Pdiesterase_TIM-brl"/>
</dbReference>
<feature type="signal peptide" evidence="1">
    <location>
        <begin position="1"/>
        <end position="25"/>
    </location>
</feature>
<dbReference type="PANTHER" id="PTHR46211:SF14">
    <property type="entry name" value="GLYCEROPHOSPHODIESTER PHOSPHODIESTERASE"/>
    <property type="match status" value="1"/>
</dbReference>
<dbReference type="Pfam" id="PF03009">
    <property type="entry name" value="GDPD"/>
    <property type="match status" value="1"/>
</dbReference>
<dbReference type="InterPro" id="IPR030395">
    <property type="entry name" value="GP_PDE_dom"/>
</dbReference>
<name>A0A1G6XMK9_9NOCA</name>
<feature type="domain" description="GP-PDE" evidence="2">
    <location>
        <begin position="31"/>
        <end position="323"/>
    </location>
</feature>
<evidence type="ECO:0000259" key="2">
    <source>
        <dbReference type="PROSITE" id="PS51704"/>
    </source>
</evidence>
<keyword evidence="1" id="KW-0732">Signal</keyword>
<dbReference type="EMBL" id="FNAB01000006">
    <property type="protein sequence ID" value="SDD79282.1"/>
    <property type="molecule type" value="Genomic_DNA"/>
</dbReference>
<gene>
    <name evidence="3" type="ORF">SAMN05444580_106273</name>
</gene>
<dbReference type="Proteomes" id="UP000199417">
    <property type="component" value="Unassembled WGS sequence"/>
</dbReference>
<evidence type="ECO:0000256" key="1">
    <source>
        <dbReference type="SAM" id="SignalP"/>
    </source>
</evidence>
<dbReference type="Gene3D" id="3.20.20.190">
    <property type="entry name" value="Phosphatidylinositol (PI) phosphodiesterase"/>
    <property type="match status" value="1"/>
</dbReference>
<dbReference type="PANTHER" id="PTHR46211">
    <property type="entry name" value="GLYCEROPHOSPHORYL DIESTER PHOSPHODIESTERASE"/>
    <property type="match status" value="1"/>
</dbReference>
<sequence>MKAALLTLALATSTAAVLGMPGAAAAPTSAFDLQAHRGGRGLVVENTLPAFANALDLGVSTLELDIAITRDSREVITHDAAIDGGKCTDTQPATPGDLQFPYVGKFIKDLTFDQVRTVDCGSTAQSDYPGQRTAPGAKMPTLDEVFALTRDRSADDVRFSIELKTDANGRDTASREAFVQRAVQEITRAGMRDRAAIQSFDWGTLILMHQTDPGLRLYALTEPTKVYPFSPWLGGLYPIQFGGSLVRAAKSFGATALSPMYALPPDGSVSLPLVTRAMVDEAHENGMLVVPWTVNDAAAMRSLLDIGVDGIITDYPDHLREVMRERGLPLPPRYPVG</sequence>
<feature type="chain" id="PRO_5011432103" evidence="1">
    <location>
        <begin position="26"/>
        <end position="337"/>
    </location>
</feature>
<evidence type="ECO:0000313" key="3">
    <source>
        <dbReference type="EMBL" id="SDD79282.1"/>
    </source>
</evidence>
<keyword evidence="4" id="KW-1185">Reference proteome</keyword>
<protein>
    <submittedName>
        <fullName evidence="3">Glycerophosphoryl diester phosphodiesterase</fullName>
    </submittedName>
</protein>
<dbReference type="SUPFAM" id="SSF51695">
    <property type="entry name" value="PLC-like phosphodiesterases"/>
    <property type="match status" value="1"/>
</dbReference>
<dbReference type="RefSeq" id="WP_245709364.1">
    <property type="nucleotide sequence ID" value="NZ_FNAB01000006.1"/>
</dbReference>
<dbReference type="GO" id="GO:0008081">
    <property type="term" value="F:phosphoric diester hydrolase activity"/>
    <property type="evidence" value="ECO:0007669"/>
    <property type="project" value="InterPro"/>
</dbReference>
<reference evidence="3 4" key="1">
    <citation type="submission" date="2016-10" db="EMBL/GenBank/DDBJ databases">
        <authorList>
            <person name="de Groot N.N."/>
        </authorList>
    </citation>
    <scope>NUCLEOTIDE SEQUENCE [LARGE SCALE GENOMIC DNA]</scope>
    <source>
        <strain evidence="3 4">JCM 11308</strain>
    </source>
</reference>